<feature type="transmembrane region" description="Helical" evidence="5">
    <location>
        <begin position="611"/>
        <end position="631"/>
    </location>
</feature>
<evidence type="ECO:0000313" key="9">
    <source>
        <dbReference type="Proteomes" id="UP000738359"/>
    </source>
</evidence>
<protein>
    <recommendedName>
        <fullName evidence="5">Fucosyltransferase</fullName>
        <ecNumber evidence="5">2.4.1.-</ecNumber>
    </recommendedName>
</protein>
<evidence type="ECO:0000256" key="5">
    <source>
        <dbReference type="RuleBase" id="RU003832"/>
    </source>
</evidence>
<dbReference type="OrthoDB" id="427096at2759"/>
<comment type="pathway">
    <text evidence="1">Protein modification; protein glycosylation.</text>
</comment>
<evidence type="ECO:0000256" key="4">
    <source>
        <dbReference type="ARBA" id="ARBA00022679"/>
    </source>
</evidence>
<dbReference type="GO" id="GO:0032580">
    <property type="term" value="C:Golgi cisterna membrane"/>
    <property type="evidence" value="ECO:0007669"/>
    <property type="project" value="UniProtKB-SubCell"/>
</dbReference>
<dbReference type="Pfam" id="PF00852">
    <property type="entry name" value="Glyco_transf_10"/>
    <property type="match status" value="1"/>
</dbReference>
<evidence type="ECO:0000256" key="3">
    <source>
        <dbReference type="ARBA" id="ARBA00022676"/>
    </source>
</evidence>
<keyword evidence="4 5" id="KW-0808">Transferase</keyword>
<evidence type="ECO:0000256" key="1">
    <source>
        <dbReference type="ARBA" id="ARBA00004922"/>
    </source>
</evidence>
<keyword evidence="5" id="KW-0333">Golgi apparatus</keyword>
<feature type="region of interest" description="Disordered" evidence="6">
    <location>
        <begin position="1"/>
        <end position="23"/>
    </location>
</feature>
<reference evidence="8" key="1">
    <citation type="journal article" date="2020" name="Fungal Divers.">
        <title>Resolving the Mortierellaceae phylogeny through synthesis of multi-gene phylogenetics and phylogenomics.</title>
        <authorList>
            <person name="Vandepol N."/>
            <person name="Liber J."/>
            <person name="Desiro A."/>
            <person name="Na H."/>
            <person name="Kennedy M."/>
            <person name="Barry K."/>
            <person name="Grigoriev I.V."/>
            <person name="Miller A.N."/>
            <person name="O'Donnell K."/>
            <person name="Stajich J.E."/>
            <person name="Bonito G."/>
        </authorList>
    </citation>
    <scope>NUCLEOTIDE SEQUENCE</scope>
    <source>
        <strain evidence="8">CK1249</strain>
    </source>
</reference>
<comment type="subcellular location">
    <subcellularLocation>
        <location evidence="5">Golgi apparatus</location>
        <location evidence="5">Golgi stack membrane</location>
        <topology evidence="5">Single-pass type II membrane protein</topology>
    </subcellularLocation>
</comment>
<dbReference type="AlphaFoldDB" id="A0A9P6J398"/>
<gene>
    <name evidence="8" type="primary">FUT11_2</name>
    <name evidence="8" type="ORF">BGZ70_008726</name>
</gene>
<comment type="similarity">
    <text evidence="2 5">Belongs to the glycosyltransferase 10 family.</text>
</comment>
<sequence length="673" mass="73449">MPAKPVQAADGASSGSRTLKSKKMPVQDYPVLWWTDPPSPPPARSRHASALLDAKAPAMRIGSGAWLPFTLGDCGLPYTCTFSNDRGTFSDTNSSVNVVLFTGSKLDRADMPPNPRNESQAWVLNDVLKPRSSSARIDQDRMPDLQDVLPFTHTWSHRFGSDFVETVFESTVMEAVTAPAKINLSEKNRLRALGKEQGGRAPAAWIVLDHESDDAATSSSSVPAECVDAAADEAPSGRENYVRELQKLMDIDIYGGCLGNTPWPVHSDTQKPWSSEEIMREYKFVFVLERVNCEDYVTRSLADALIAGVVPIVDGPRDYSRFAPSPEAFLQLNTFISPELLAQELDALDRDDALYQKRLAYRTMADPGPRQQAEPATAAAATEGSPTAQALSPLFMDTFRHRPSKDVLTATTEGATEAGSSLPYRNGDVGDADDADDRAGWEPNRHGAYCGICQLAHGLAEREFDWKAHEDRMENRKAIASSSSSSLGAACESVPRYLPGLPAQMAAYDEYLQREHAKQVNSEESAAGGLKENENDKEGTPSAKAQSVKVTVNMDPHAQPPFGTLISSSSSSSSSSAAAAIVYHGHEQLEPDEGLLSLRTSASHPSVSVEVAFLLLLILVLSVGALVVAWATSKNMRRLMSWPWRRLYYSKIPQDVSLERIMLDELGEDLLYD</sequence>
<dbReference type="InterPro" id="IPR001503">
    <property type="entry name" value="Glyco_trans_10"/>
</dbReference>
<evidence type="ECO:0000256" key="2">
    <source>
        <dbReference type="ARBA" id="ARBA00008919"/>
    </source>
</evidence>
<keyword evidence="5" id="KW-0812">Transmembrane</keyword>
<keyword evidence="5" id="KW-1133">Transmembrane helix</keyword>
<name>A0A9P6J398_MORAP</name>
<dbReference type="PANTHER" id="PTHR11929">
    <property type="entry name" value="ALPHA- 1,3 -FUCOSYLTRANSFERASE"/>
    <property type="match status" value="1"/>
</dbReference>
<comment type="caution">
    <text evidence="8">The sequence shown here is derived from an EMBL/GenBank/DDBJ whole genome shotgun (WGS) entry which is preliminary data.</text>
</comment>
<accession>A0A9P6J398</accession>
<feature type="compositionally biased region" description="Low complexity" evidence="6">
    <location>
        <begin position="371"/>
        <end position="386"/>
    </location>
</feature>
<evidence type="ECO:0000259" key="7">
    <source>
        <dbReference type="Pfam" id="PF00852"/>
    </source>
</evidence>
<feature type="region of interest" description="Disordered" evidence="6">
    <location>
        <begin position="365"/>
        <end position="386"/>
    </location>
</feature>
<dbReference type="EMBL" id="JAAAHY010000650">
    <property type="protein sequence ID" value="KAF9959952.1"/>
    <property type="molecule type" value="Genomic_DNA"/>
</dbReference>
<organism evidence="8 9">
    <name type="scientific">Mortierella alpina</name>
    <name type="common">Oleaginous fungus</name>
    <name type="synonym">Mortierella renispora</name>
    <dbReference type="NCBI Taxonomy" id="64518"/>
    <lineage>
        <taxon>Eukaryota</taxon>
        <taxon>Fungi</taxon>
        <taxon>Fungi incertae sedis</taxon>
        <taxon>Mucoromycota</taxon>
        <taxon>Mortierellomycotina</taxon>
        <taxon>Mortierellomycetes</taxon>
        <taxon>Mortierellales</taxon>
        <taxon>Mortierellaceae</taxon>
        <taxon>Mortierella</taxon>
    </lineage>
</organism>
<keyword evidence="9" id="KW-1185">Reference proteome</keyword>
<dbReference type="InterPro" id="IPR038577">
    <property type="entry name" value="GT10-like_C_sf"/>
</dbReference>
<feature type="region of interest" description="Disordered" evidence="6">
    <location>
        <begin position="516"/>
        <end position="546"/>
    </location>
</feature>
<feature type="domain" description="Fucosyltransferase C-terminal" evidence="7">
    <location>
        <begin position="234"/>
        <end position="367"/>
    </location>
</feature>
<dbReference type="SUPFAM" id="SSF53756">
    <property type="entry name" value="UDP-Glycosyltransferase/glycogen phosphorylase"/>
    <property type="match status" value="1"/>
</dbReference>
<dbReference type="Gene3D" id="3.40.50.11660">
    <property type="entry name" value="Glycosyl transferase family 10, C-terminal domain"/>
    <property type="match status" value="1"/>
</dbReference>
<dbReference type="InterPro" id="IPR055270">
    <property type="entry name" value="Glyco_tran_10_C"/>
</dbReference>
<dbReference type="EC" id="2.4.1.-" evidence="5"/>
<keyword evidence="5" id="KW-0472">Membrane</keyword>
<dbReference type="Proteomes" id="UP000738359">
    <property type="component" value="Unassembled WGS sequence"/>
</dbReference>
<dbReference type="GO" id="GO:0046920">
    <property type="term" value="F:alpha-(1-&gt;3)-fucosyltransferase activity"/>
    <property type="evidence" value="ECO:0007669"/>
    <property type="project" value="TreeGrafter"/>
</dbReference>
<dbReference type="PANTHER" id="PTHR11929:SF194">
    <property type="entry name" value="ALPHA-(1,3)-FUCOSYLTRANSFERASE 10"/>
    <property type="match status" value="1"/>
</dbReference>
<keyword evidence="3 5" id="KW-0328">Glycosyltransferase</keyword>
<evidence type="ECO:0000313" key="8">
    <source>
        <dbReference type="EMBL" id="KAF9959952.1"/>
    </source>
</evidence>
<proteinExistence type="inferred from homology"/>
<evidence type="ECO:0000256" key="6">
    <source>
        <dbReference type="SAM" id="MobiDB-lite"/>
    </source>
</evidence>